<dbReference type="Proteomes" id="UP000095283">
    <property type="component" value="Unplaced"/>
</dbReference>
<accession>A0A1I7XCA2</accession>
<keyword evidence="1" id="KW-1185">Reference proteome</keyword>
<sequence length="68" mass="8046">MRDERLYCDEHECASSKYKMFDVKQKVTTNDLPSAVIVEQTVHRWTQATLKDENDGSLPRCRRRQALF</sequence>
<evidence type="ECO:0000313" key="1">
    <source>
        <dbReference type="Proteomes" id="UP000095283"/>
    </source>
</evidence>
<proteinExistence type="predicted"/>
<dbReference type="WBParaSite" id="Hba_15319">
    <property type="protein sequence ID" value="Hba_15319"/>
    <property type="gene ID" value="Hba_15319"/>
</dbReference>
<reference evidence="2" key="1">
    <citation type="submission" date="2016-11" db="UniProtKB">
        <authorList>
            <consortium name="WormBaseParasite"/>
        </authorList>
    </citation>
    <scope>IDENTIFICATION</scope>
</reference>
<name>A0A1I7XCA2_HETBA</name>
<evidence type="ECO:0000313" key="2">
    <source>
        <dbReference type="WBParaSite" id="Hba_15319"/>
    </source>
</evidence>
<protein>
    <submittedName>
        <fullName evidence="2">Transposase</fullName>
    </submittedName>
</protein>
<dbReference type="AlphaFoldDB" id="A0A1I7XCA2"/>
<organism evidence="1 2">
    <name type="scientific">Heterorhabditis bacteriophora</name>
    <name type="common">Entomopathogenic nematode worm</name>
    <dbReference type="NCBI Taxonomy" id="37862"/>
    <lineage>
        <taxon>Eukaryota</taxon>
        <taxon>Metazoa</taxon>
        <taxon>Ecdysozoa</taxon>
        <taxon>Nematoda</taxon>
        <taxon>Chromadorea</taxon>
        <taxon>Rhabditida</taxon>
        <taxon>Rhabditina</taxon>
        <taxon>Rhabditomorpha</taxon>
        <taxon>Strongyloidea</taxon>
        <taxon>Heterorhabditidae</taxon>
        <taxon>Heterorhabditis</taxon>
    </lineage>
</organism>